<sequence>MLAMGSFTFASEFPFVNRMGSTKGQVINCKAAVAWAPKQAFVIEEIQVAPPLASEVRIKITHTSVCHTDVSIWQIQELADVFPRIFGHEASGIVESVGEGVIDLQVGDHVIPIFQGECGDCTSCKSSKTNLCEEFTLNPGDGLMKTDRKTRFSIRGQPIFHFFGTSTFSEYTVIHRAQVVKVDPAAPLNKICLLGCGITTGVGAVLKTAKVEAGSTVAIFGLGAVGLAVAEGARIAGASKVIGVDINPRKFNKGKLWGITECLNPLEYDQPIHQVIQQKTGGGVDYSFECVGNVDVMRTAYDSCHKGWGVSVVVGVDTSSRKLLQLTPVELLEGRIWTGTVFGGIKGRSQLPELVDKYMKKELQIDEMITHTLPFSEINEALKLLIEGNSLRCVMHMHNSEH</sequence>
<dbReference type="EMBL" id="CM055095">
    <property type="protein sequence ID" value="KAJ7558674.1"/>
    <property type="molecule type" value="Genomic_DNA"/>
</dbReference>
<name>A0ACC2DWI2_DIPCM</name>
<accession>A0ACC2DWI2</accession>
<comment type="caution">
    <text evidence="1">The sequence shown here is derived from an EMBL/GenBank/DDBJ whole genome shotgun (WGS) entry which is preliminary data.</text>
</comment>
<reference evidence="2" key="1">
    <citation type="journal article" date="2024" name="Proc. Natl. Acad. Sci. U.S.A.">
        <title>Extraordinary preservation of gene collinearity over three hundred million years revealed in homosporous lycophytes.</title>
        <authorList>
            <person name="Li C."/>
            <person name="Wickell D."/>
            <person name="Kuo L.Y."/>
            <person name="Chen X."/>
            <person name="Nie B."/>
            <person name="Liao X."/>
            <person name="Peng D."/>
            <person name="Ji J."/>
            <person name="Jenkins J."/>
            <person name="Williams M."/>
            <person name="Shu S."/>
            <person name="Plott C."/>
            <person name="Barry K."/>
            <person name="Rajasekar S."/>
            <person name="Grimwood J."/>
            <person name="Han X."/>
            <person name="Sun S."/>
            <person name="Hou Z."/>
            <person name="He W."/>
            <person name="Dai G."/>
            <person name="Sun C."/>
            <person name="Schmutz J."/>
            <person name="Leebens-Mack J.H."/>
            <person name="Li F.W."/>
            <person name="Wang L."/>
        </authorList>
    </citation>
    <scope>NUCLEOTIDE SEQUENCE [LARGE SCALE GENOMIC DNA]</scope>
    <source>
        <strain evidence="2">cv. PW_Plant_1</strain>
    </source>
</reference>
<protein>
    <submittedName>
        <fullName evidence="1">Uncharacterized protein</fullName>
    </submittedName>
</protein>
<evidence type="ECO:0000313" key="2">
    <source>
        <dbReference type="Proteomes" id="UP001162992"/>
    </source>
</evidence>
<keyword evidence="2" id="KW-1185">Reference proteome</keyword>
<organism evidence="1 2">
    <name type="scientific">Diphasiastrum complanatum</name>
    <name type="common">Issler's clubmoss</name>
    <name type="synonym">Lycopodium complanatum</name>
    <dbReference type="NCBI Taxonomy" id="34168"/>
    <lineage>
        <taxon>Eukaryota</taxon>
        <taxon>Viridiplantae</taxon>
        <taxon>Streptophyta</taxon>
        <taxon>Embryophyta</taxon>
        <taxon>Tracheophyta</taxon>
        <taxon>Lycopodiopsida</taxon>
        <taxon>Lycopodiales</taxon>
        <taxon>Lycopodiaceae</taxon>
        <taxon>Lycopodioideae</taxon>
        <taxon>Diphasiastrum</taxon>
    </lineage>
</organism>
<proteinExistence type="predicted"/>
<evidence type="ECO:0000313" key="1">
    <source>
        <dbReference type="EMBL" id="KAJ7558674.1"/>
    </source>
</evidence>
<dbReference type="Proteomes" id="UP001162992">
    <property type="component" value="Chromosome 4"/>
</dbReference>
<gene>
    <name evidence="1" type="ORF">O6H91_04G050800</name>
</gene>